<keyword evidence="1" id="KW-0472">Membrane</keyword>
<keyword evidence="1" id="KW-1133">Transmembrane helix</keyword>
<keyword evidence="3" id="KW-1185">Reference proteome</keyword>
<dbReference type="Pfam" id="PF11086">
    <property type="entry name" value="DUF2878"/>
    <property type="match status" value="1"/>
</dbReference>
<feature type="transmembrane region" description="Helical" evidence="1">
    <location>
        <begin position="143"/>
        <end position="162"/>
    </location>
</feature>
<dbReference type="EMBL" id="CAJNBJ010000001">
    <property type="protein sequence ID" value="CAE6708583.1"/>
    <property type="molecule type" value="Genomic_DNA"/>
</dbReference>
<gene>
    <name evidence="2" type="ORF">NSPZN2_11101</name>
</gene>
<evidence type="ECO:0000313" key="3">
    <source>
        <dbReference type="Proteomes" id="UP000675880"/>
    </source>
</evidence>
<feature type="transmembrane region" description="Helical" evidence="1">
    <location>
        <begin position="111"/>
        <end position="131"/>
    </location>
</feature>
<comment type="caution">
    <text evidence="2">The sequence shown here is derived from an EMBL/GenBank/DDBJ whole genome shotgun (WGS) entry which is preliminary data.</text>
</comment>
<protein>
    <recommendedName>
        <fullName evidence="4">DUF2878 domain-containing protein</fullName>
    </recommendedName>
</protein>
<keyword evidence="1" id="KW-0812">Transmembrane</keyword>
<evidence type="ECO:0000313" key="2">
    <source>
        <dbReference type="EMBL" id="CAE6708583.1"/>
    </source>
</evidence>
<organism evidence="2 3">
    <name type="scientific">Nitrospira defluvii</name>
    <dbReference type="NCBI Taxonomy" id="330214"/>
    <lineage>
        <taxon>Bacteria</taxon>
        <taxon>Pseudomonadati</taxon>
        <taxon>Nitrospirota</taxon>
        <taxon>Nitrospiria</taxon>
        <taxon>Nitrospirales</taxon>
        <taxon>Nitrospiraceae</taxon>
        <taxon>Nitrospira</taxon>
    </lineage>
</organism>
<reference evidence="2 3" key="1">
    <citation type="submission" date="2021-02" db="EMBL/GenBank/DDBJ databases">
        <authorList>
            <person name="Han P."/>
        </authorList>
    </citation>
    <scope>NUCLEOTIDE SEQUENCE [LARGE SCALE GENOMIC DNA]</scope>
    <source>
        <strain evidence="2">Candidatus Nitrospira sp. ZN2</strain>
    </source>
</reference>
<feature type="transmembrane region" description="Helical" evidence="1">
    <location>
        <begin position="13"/>
        <end position="38"/>
    </location>
</feature>
<dbReference type="Proteomes" id="UP000675880">
    <property type="component" value="Unassembled WGS sequence"/>
</dbReference>
<evidence type="ECO:0008006" key="4">
    <source>
        <dbReference type="Google" id="ProtNLM"/>
    </source>
</evidence>
<accession>A0ABM8QPN0</accession>
<name>A0ABM8QPN0_9BACT</name>
<dbReference type="RefSeq" id="WP_213040888.1">
    <property type="nucleotide sequence ID" value="NZ_CAJNBJ010000001.1"/>
</dbReference>
<feature type="transmembrane region" description="Helical" evidence="1">
    <location>
        <begin position="82"/>
        <end position="99"/>
    </location>
</feature>
<dbReference type="InterPro" id="IPR021306">
    <property type="entry name" value="DUF2878"/>
</dbReference>
<evidence type="ECO:0000256" key="1">
    <source>
        <dbReference type="SAM" id="Phobius"/>
    </source>
</evidence>
<feature type="transmembrane region" description="Helical" evidence="1">
    <location>
        <begin position="50"/>
        <end position="70"/>
    </location>
</feature>
<proteinExistence type="predicted"/>
<sequence length="178" mass="18876">MIRTLGNAVVFQLGWWVAILSAGWGEAWLAPPVLAGLITVNIWYGSQPRVMTLVVLAIGSAGLLLDSGLTASGLLRFGAHPFAPWLCPPWLCALWYLFATTLHQSLRWLEGRVWSAAMIGGIAGPISYGAGEALGALTLGPSRSSALLLLALVWVGLLPLFVRMAEQLYGAAAGSHLD</sequence>